<organism evidence="5 6">
    <name type="scientific">Nocardia aurantia</name>
    <dbReference type="NCBI Taxonomy" id="2585199"/>
    <lineage>
        <taxon>Bacteria</taxon>
        <taxon>Bacillati</taxon>
        <taxon>Actinomycetota</taxon>
        <taxon>Actinomycetes</taxon>
        <taxon>Mycobacteriales</taxon>
        <taxon>Nocardiaceae</taxon>
        <taxon>Nocardia</taxon>
    </lineage>
</organism>
<dbReference type="AlphaFoldDB" id="A0A7K0DR73"/>
<dbReference type="PRINTS" id="PR00598">
    <property type="entry name" value="HTHMARR"/>
</dbReference>
<dbReference type="InterPro" id="IPR000835">
    <property type="entry name" value="HTH_MarR-typ"/>
</dbReference>
<keyword evidence="2" id="KW-0238">DNA-binding</keyword>
<dbReference type="GO" id="GO:0006950">
    <property type="term" value="P:response to stress"/>
    <property type="evidence" value="ECO:0007669"/>
    <property type="project" value="TreeGrafter"/>
</dbReference>
<evidence type="ECO:0000313" key="6">
    <source>
        <dbReference type="Proteomes" id="UP000431401"/>
    </source>
</evidence>
<keyword evidence="1" id="KW-0805">Transcription regulation</keyword>
<dbReference type="PANTHER" id="PTHR33164">
    <property type="entry name" value="TRANSCRIPTIONAL REGULATOR, MARR FAMILY"/>
    <property type="match status" value="1"/>
</dbReference>
<dbReference type="RefSeq" id="WP_153344106.1">
    <property type="nucleotide sequence ID" value="NZ_WEGI01000008.1"/>
</dbReference>
<protein>
    <recommendedName>
        <fullName evidence="4">HTH marR-type domain-containing protein</fullName>
    </recommendedName>
</protein>
<evidence type="ECO:0000256" key="3">
    <source>
        <dbReference type="ARBA" id="ARBA00023163"/>
    </source>
</evidence>
<dbReference type="Proteomes" id="UP000431401">
    <property type="component" value="Unassembled WGS sequence"/>
</dbReference>
<reference evidence="5 6" key="1">
    <citation type="submission" date="2019-10" db="EMBL/GenBank/DDBJ databases">
        <title>Nocardia macrotermitis sp. nov. and Nocardia aurantia sp. nov., isolated from the gut of fungus growing-termite Macrotermes natalensis.</title>
        <authorList>
            <person name="Benndorf R."/>
            <person name="Schwitalla J."/>
            <person name="Martin K."/>
            <person name="De Beer W."/>
            <person name="Kaster A.-K."/>
            <person name="Vollmers J."/>
            <person name="Poulsen M."/>
            <person name="Beemelmanns C."/>
        </authorList>
    </citation>
    <scope>NUCLEOTIDE SEQUENCE [LARGE SCALE GENOMIC DNA]</scope>
    <source>
        <strain evidence="5 6">RB56</strain>
    </source>
</reference>
<proteinExistence type="predicted"/>
<dbReference type="InterPro" id="IPR036388">
    <property type="entry name" value="WH-like_DNA-bd_sf"/>
</dbReference>
<feature type="domain" description="HTH marR-type" evidence="4">
    <location>
        <begin position="7"/>
        <end position="141"/>
    </location>
</feature>
<accession>A0A7K0DR73</accession>
<dbReference type="PROSITE" id="PS50995">
    <property type="entry name" value="HTH_MARR_2"/>
    <property type="match status" value="1"/>
</dbReference>
<dbReference type="GO" id="GO:0003700">
    <property type="term" value="F:DNA-binding transcription factor activity"/>
    <property type="evidence" value="ECO:0007669"/>
    <property type="project" value="InterPro"/>
</dbReference>
<dbReference type="SUPFAM" id="SSF46785">
    <property type="entry name" value="Winged helix' DNA-binding domain"/>
    <property type="match status" value="1"/>
</dbReference>
<dbReference type="Pfam" id="PF01047">
    <property type="entry name" value="MarR"/>
    <property type="match status" value="1"/>
</dbReference>
<dbReference type="OrthoDB" id="5148120at2"/>
<dbReference type="CDD" id="cd00090">
    <property type="entry name" value="HTH_ARSR"/>
    <property type="match status" value="1"/>
</dbReference>
<evidence type="ECO:0000256" key="2">
    <source>
        <dbReference type="ARBA" id="ARBA00023125"/>
    </source>
</evidence>
<dbReference type="InterPro" id="IPR011991">
    <property type="entry name" value="ArsR-like_HTH"/>
</dbReference>
<evidence type="ECO:0000313" key="5">
    <source>
        <dbReference type="EMBL" id="MQY28270.1"/>
    </source>
</evidence>
<dbReference type="PANTHER" id="PTHR33164:SF57">
    <property type="entry name" value="MARR-FAMILY TRANSCRIPTIONAL REGULATOR"/>
    <property type="match status" value="1"/>
</dbReference>
<dbReference type="InterPro" id="IPR039422">
    <property type="entry name" value="MarR/SlyA-like"/>
</dbReference>
<keyword evidence="6" id="KW-1185">Reference proteome</keyword>
<evidence type="ECO:0000259" key="4">
    <source>
        <dbReference type="PROSITE" id="PS50995"/>
    </source>
</evidence>
<dbReference type="EMBL" id="WEGI01000008">
    <property type="protein sequence ID" value="MQY28270.1"/>
    <property type="molecule type" value="Genomic_DNA"/>
</dbReference>
<dbReference type="Gene3D" id="1.10.10.10">
    <property type="entry name" value="Winged helix-like DNA-binding domain superfamily/Winged helix DNA-binding domain"/>
    <property type="match status" value="1"/>
</dbReference>
<dbReference type="PROSITE" id="PS01117">
    <property type="entry name" value="HTH_MARR_1"/>
    <property type="match status" value="1"/>
</dbReference>
<name>A0A7K0DR73_9NOCA</name>
<comment type="caution">
    <text evidence="5">The sequence shown here is derived from an EMBL/GenBank/DDBJ whole genome shotgun (WGS) entry which is preliminary data.</text>
</comment>
<dbReference type="InterPro" id="IPR036390">
    <property type="entry name" value="WH_DNA-bd_sf"/>
</dbReference>
<dbReference type="InterPro" id="IPR023187">
    <property type="entry name" value="Tscrpt_reg_MarR-type_CS"/>
</dbReference>
<gene>
    <name evidence="5" type="ORF">NRB56_38530</name>
</gene>
<keyword evidence="3" id="KW-0804">Transcription</keyword>
<sequence>MDGSDAIDVIAQQLIRLGRIRDHTSSQIAAASHGEIETSAYGILFRLLHEGPMRSGALADALHSDASTISRQVAGLVKKGLIERQADPADGRVSVLTVTAAGREKAARIRALRNEGIGRILDTWTGDDREQLARLLRRFVDDFEAARTELLALKFAPQPPESKTTAPETVS</sequence>
<evidence type="ECO:0000256" key="1">
    <source>
        <dbReference type="ARBA" id="ARBA00023015"/>
    </source>
</evidence>
<dbReference type="SMART" id="SM00347">
    <property type="entry name" value="HTH_MARR"/>
    <property type="match status" value="1"/>
</dbReference>
<dbReference type="GO" id="GO:0003677">
    <property type="term" value="F:DNA binding"/>
    <property type="evidence" value="ECO:0007669"/>
    <property type="project" value="UniProtKB-KW"/>
</dbReference>